<dbReference type="RefSeq" id="WP_106182108.1">
    <property type="nucleotide sequence ID" value="NZ_PVNH01000014.1"/>
</dbReference>
<evidence type="ECO:0000313" key="3">
    <source>
        <dbReference type="Proteomes" id="UP000238362"/>
    </source>
</evidence>
<name>A0A2T0LKS2_9PSEU</name>
<accession>A0A2T0LKS2</accession>
<evidence type="ECO:0000313" key="2">
    <source>
        <dbReference type="EMBL" id="PRX43561.1"/>
    </source>
</evidence>
<dbReference type="OrthoDB" id="4426339at2"/>
<gene>
    <name evidence="2" type="ORF">B0I33_11418</name>
</gene>
<proteinExistence type="predicted"/>
<dbReference type="Proteomes" id="UP000238362">
    <property type="component" value="Unassembled WGS sequence"/>
</dbReference>
<dbReference type="GO" id="GO:0008641">
    <property type="term" value="F:ubiquitin-like modifier activating enzyme activity"/>
    <property type="evidence" value="ECO:0007669"/>
    <property type="project" value="InterPro"/>
</dbReference>
<organism evidence="2 3">
    <name type="scientific">Prauserella shujinwangii</name>
    <dbReference type="NCBI Taxonomy" id="1453103"/>
    <lineage>
        <taxon>Bacteria</taxon>
        <taxon>Bacillati</taxon>
        <taxon>Actinomycetota</taxon>
        <taxon>Actinomycetes</taxon>
        <taxon>Pseudonocardiales</taxon>
        <taxon>Pseudonocardiaceae</taxon>
        <taxon>Prauserella</taxon>
    </lineage>
</organism>
<feature type="domain" description="THIF-type NAD/FAD binding fold" evidence="1">
    <location>
        <begin position="124"/>
        <end position="337"/>
    </location>
</feature>
<dbReference type="InterPro" id="IPR035985">
    <property type="entry name" value="Ubiquitin-activating_enz"/>
</dbReference>
<evidence type="ECO:0000259" key="1">
    <source>
        <dbReference type="Pfam" id="PF00899"/>
    </source>
</evidence>
<dbReference type="AlphaFoldDB" id="A0A2T0LKS2"/>
<dbReference type="Gene3D" id="3.40.50.720">
    <property type="entry name" value="NAD(P)-binding Rossmann-like Domain"/>
    <property type="match status" value="1"/>
</dbReference>
<dbReference type="Pfam" id="PF00899">
    <property type="entry name" value="ThiF"/>
    <property type="match status" value="1"/>
</dbReference>
<keyword evidence="3" id="KW-1185">Reference proteome</keyword>
<protein>
    <submittedName>
        <fullName evidence="2">ThiF family protein</fullName>
    </submittedName>
</protein>
<dbReference type="InterPro" id="IPR000594">
    <property type="entry name" value="ThiF_NAD_FAD-bd"/>
</dbReference>
<dbReference type="SUPFAM" id="SSF69572">
    <property type="entry name" value="Activating enzymes of the ubiquitin-like proteins"/>
    <property type="match status" value="1"/>
</dbReference>
<sequence length="347" mass="36942">MTESLPNVTLPSRPRLVPGLDVIERRADEVQIGLDPRHAVVATGLPPVLVDVLRSLDGSRSIGSLLALARDEHAERLRDLLTGLTARGLIEDAEPARQHGRTDEPDLWSLHLGRRCQDTAANRARSTVLVHGGGRLAVAVATLLAAAGVGHIEAASTGRVSPDDLGSGHLDADIGRPRRQAIADAVRRANPAARTGRIGGDRSPDLVLLTDAVVPAPEVVRELTGSGQPHLAVRVRDGIGLVGPYVVPGRSSCLRCADLYRTSLDSCWPRVAGQLAGRYQRADLCSVHAAAALAAGQALRILSPEDEPPPTWNGTLEIDSHAGTLRRRDWPPHPDCGCGAYRPRRVT</sequence>
<dbReference type="EMBL" id="PVNH01000014">
    <property type="protein sequence ID" value="PRX43561.1"/>
    <property type="molecule type" value="Genomic_DNA"/>
</dbReference>
<comment type="caution">
    <text evidence="2">The sequence shown here is derived from an EMBL/GenBank/DDBJ whole genome shotgun (WGS) entry which is preliminary data.</text>
</comment>
<reference evidence="2 3" key="1">
    <citation type="submission" date="2018-03" db="EMBL/GenBank/DDBJ databases">
        <title>Genomic Encyclopedia of Type Strains, Phase III (KMG-III): the genomes of soil and plant-associated and newly described type strains.</title>
        <authorList>
            <person name="Whitman W."/>
        </authorList>
    </citation>
    <scope>NUCLEOTIDE SEQUENCE [LARGE SCALE GENOMIC DNA]</scope>
    <source>
        <strain evidence="2 3">CGMCC 4.7125</strain>
    </source>
</reference>